<comment type="caution">
    <text evidence="2">The sequence shown here is derived from an EMBL/GenBank/DDBJ whole genome shotgun (WGS) entry which is preliminary data.</text>
</comment>
<reference evidence="2 3" key="1">
    <citation type="submission" date="2021-01" db="EMBL/GenBank/DDBJ databases">
        <title>Genome sequencing of Joostella atrarenae M1-2 (= KCTC 23194).</title>
        <authorList>
            <person name="Zakaria M.R."/>
            <person name="Lam M.Q."/>
            <person name="Chong C.S."/>
        </authorList>
    </citation>
    <scope>NUCLEOTIDE SEQUENCE [LARGE SCALE GENOMIC DNA]</scope>
    <source>
        <strain evidence="2 3">M1-2</strain>
    </source>
</reference>
<accession>A0ABS9J2L2</accession>
<dbReference type="Proteomes" id="UP000829517">
    <property type="component" value="Unassembled WGS sequence"/>
</dbReference>
<proteinExistence type="predicted"/>
<feature type="compositionally biased region" description="Polar residues" evidence="1">
    <location>
        <begin position="547"/>
        <end position="562"/>
    </location>
</feature>
<evidence type="ECO:0000256" key="1">
    <source>
        <dbReference type="SAM" id="MobiDB-lite"/>
    </source>
</evidence>
<protein>
    <submittedName>
        <fullName evidence="2">SusD/RagB family nutrient-binding outer membrane lipoprotein</fullName>
    </submittedName>
</protein>
<name>A0ABS9J2L2_9FLAO</name>
<dbReference type="SUPFAM" id="SSF48452">
    <property type="entry name" value="TPR-like"/>
    <property type="match status" value="1"/>
</dbReference>
<dbReference type="InterPro" id="IPR011990">
    <property type="entry name" value="TPR-like_helical_dom_sf"/>
</dbReference>
<evidence type="ECO:0000313" key="3">
    <source>
        <dbReference type="Proteomes" id="UP000829517"/>
    </source>
</evidence>
<dbReference type="Gene3D" id="1.25.40.390">
    <property type="match status" value="1"/>
</dbReference>
<organism evidence="2 3">
    <name type="scientific">Joostella atrarenae</name>
    <dbReference type="NCBI Taxonomy" id="679257"/>
    <lineage>
        <taxon>Bacteria</taxon>
        <taxon>Pseudomonadati</taxon>
        <taxon>Bacteroidota</taxon>
        <taxon>Flavobacteriia</taxon>
        <taxon>Flavobacteriales</taxon>
        <taxon>Flavobacteriaceae</taxon>
        <taxon>Joostella</taxon>
    </lineage>
</organism>
<dbReference type="EMBL" id="JAETXX010000003">
    <property type="protein sequence ID" value="MCF8714650.1"/>
    <property type="molecule type" value="Genomic_DNA"/>
</dbReference>
<dbReference type="PROSITE" id="PS51257">
    <property type="entry name" value="PROKAR_LIPOPROTEIN"/>
    <property type="match status" value="1"/>
</dbReference>
<keyword evidence="3" id="KW-1185">Reference proteome</keyword>
<evidence type="ECO:0000313" key="2">
    <source>
        <dbReference type="EMBL" id="MCF8714650.1"/>
    </source>
</evidence>
<dbReference type="RefSeq" id="WP_236958612.1">
    <property type="nucleotide sequence ID" value="NZ_JAETXX010000003.1"/>
</dbReference>
<dbReference type="InterPro" id="IPR041662">
    <property type="entry name" value="SusD-like_2"/>
</dbReference>
<sequence length="568" mass="65403">MSKIIKYLVLSAVIFLSSCEKDLEEKFGNPDKQTDPDIELFFTGALQERHLFRTNYGSYYHQFRQLNKVTGIGLYPYHWSSSREWIVLDDWSGPSFYYDIFNKASVNWVKNLNAMQLVFNGLPEEEKAASEVYFYMADIVKAFVYQRSTDAYDDIPYEEASGAFQEIFYPRYDSQEVIYKDIIEKLGIAVGALKNVSLDASQQARLSSADILNGGDVSKWIKFANSLRLRMAIRLSVVDPTYSREVIQDLTNNNAEYVVNNEDVIGMEELVKTRLTAGGSGIFFPRAFQENGTDFWAPRFIMEDIFNYKQVVDETVDPRTFVIFQPASDGRYIPLPEMERSASLNYLNQYLDSQDAEDIINGNHEPTNNTWAADEQLLSKYNRVTYLNFDAKFPVFTASETYLLLAEAAVRFPGSVDVSAVDAYNKAIDLSIEYYYSLNNTNKSNSGTIPPLEEVNPDYYVTLDQAQANSFTQQRTAYFSSLGQDDQIEEIFYQKVAHLNIFNTYEVWSEARRLMKNHGMLLKPVEDKVEWLERLYYPPTEERDNPDNFSQVAGQNDNSTPVWWTGRK</sequence>
<gene>
    <name evidence="2" type="ORF">JM658_07370</name>
</gene>
<dbReference type="Pfam" id="PF12771">
    <property type="entry name" value="SusD-like_2"/>
    <property type="match status" value="1"/>
</dbReference>
<feature type="region of interest" description="Disordered" evidence="1">
    <location>
        <begin position="540"/>
        <end position="568"/>
    </location>
</feature>
<keyword evidence="2" id="KW-0449">Lipoprotein</keyword>